<dbReference type="Proteomes" id="UP000257109">
    <property type="component" value="Unassembled WGS sequence"/>
</dbReference>
<gene>
    <name evidence="1" type="primary">TAN</name>
    <name evidence="1" type="ORF">CR513_21502</name>
</gene>
<dbReference type="PANTHER" id="PTHR35728">
    <property type="entry name" value="MICROTUBULE-BINDING PROTEIN TANGLED-RELATED"/>
    <property type="match status" value="1"/>
</dbReference>
<name>A0A371GZF1_MUCPR</name>
<dbReference type="STRING" id="157652.A0A371GZF1"/>
<organism evidence="1 2">
    <name type="scientific">Mucuna pruriens</name>
    <name type="common">Velvet bean</name>
    <name type="synonym">Dolichos pruriens</name>
    <dbReference type="NCBI Taxonomy" id="157652"/>
    <lineage>
        <taxon>Eukaryota</taxon>
        <taxon>Viridiplantae</taxon>
        <taxon>Streptophyta</taxon>
        <taxon>Embryophyta</taxon>
        <taxon>Tracheophyta</taxon>
        <taxon>Spermatophyta</taxon>
        <taxon>Magnoliopsida</taxon>
        <taxon>eudicotyledons</taxon>
        <taxon>Gunneridae</taxon>
        <taxon>Pentapetalae</taxon>
        <taxon>rosids</taxon>
        <taxon>fabids</taxon>
        <taxon>Fabales</taxon>
        <taxon>Fabaceae</taxon>
        <taxon>Papilionoideae</taxon>
        <taxon>50 kb inversion clade</taxon>
        <taxon>NPAAA clade</taxon>
        <taxon>indigoferoid/millettioid clade</taxon>
        <taxon>Phaseoleae</taxon>
        <taxon>Mucuna</taxon>
    </lineage>
</organism>
<dbReference type="GO" id="GO:2000694">
    <property type="term" value="P:regulation of phragmoplast microtubule organization"/>
    <property type="evidence" value="ECO:0007669"/>
    <property type="project" value="InterPro"/>
</dbReference>
<dbReference type="AlphaFoldDB" id="A0A371GZF1"/>
<accession>A0A371GZF1</accession>
<reference evidence="1" key="1">
    <citation type="submission" date="2018-05" db="EMBL/GenBank/DDBJ databases">
        <title>Draft genome of Mucuna pruriens seed.</title>
        <authorList>
            <person name="Nnadi N.E."/>
            <person name="Vos R."/>
            <person name="Hasami M.H."/>
            <person name="Devisetty U.K."/>
            <person name="Aguiy J.C."/>
        </authorList>
    </citation>
    <scope>NUCLEOTIDE SEQUENCE [LARGE SCALE GENOMIC DNA]</scope>
    <source>
        <strain evidence="1">JCA_2017</strain>
    </source>
</reference>
<dbReference type="GO" id="GO:0009574">
    <property type="term" value="C:preprophase band"/>
    <property type="evidence" value="ECO:0007669"/>
    <property type="project" value="TreeGrafter"/>
</dbReference>
<dbReference type="GO" id="GO:0005875">
    <property type="term" value="C:microtubule associated complex"/>
    <property type="evidence" value="ECO:0007669"/>
    <property type="project" value="TreeGrafter"/>
</dbReference>
<proteinExistence type="predicted"/>
<feature type="non-terminal residue" evidence="1">
    <location>
        <position position="1"/>
    </location>
</feature>
<dbReference type="OrthoDB" id="1939732at2759"/>
<comment type="caution">
    <text evidence="1">The sequence shown here is derived from an EMBL/GenBank/DDBJ whole genome shotgun (WGS) entry which is preliminary data.</text>
</comment>
<evidence type="ECO:0000313" key="1">
    <source>
        <dbReference type="EMBL" id="RDX95905.1"/>
    </source>
</evidence>
<evidence type="ECO:0000313" key="2">
    <source>
        <dbReference type="Proteomes" id="UP000257109"/>
    </source>
</evidence>
<dbReference type="PANTHER" id="PTHR35728:SF1">
    <property type="entry name" value="MICROTUBULE-BINDING PROTEIN TANGLED-RELATED"/>
    <property type="match status" value="1"/>
</dbReference>
<sequence>MANRVSPKNRPWARKTVLLPNPLFLSIHSSSQPQQQQFYKTRSPIISRNKGTTSHKIASRLVSLSPLRTKKTVQKNDGFVSGNSNQHQHCNSSLFEEFKKNLEFVAIKFEFQLYLKSSPVQ</sequence>
<keyword evidence="2" id="KW-1185">Reference proteome</keyword>
<protein>
    <submittedName>
        <fullName evidence="1">Microtubule-binding protein TANGLED</fullName>
    </submittedName>
</protein>
<dbReference type="GO" id="GO:0008017">
    <property type="term" value="F:microtubule binding"/>
    <property type="evidence" value="ECO:0007669"/>
    <property type="project" value="InterPro"/>
</dbReference>
<dbReference type="InterPro" id="IPR044709">
    <property type="entry name" value="TAN1"/>
</dbReference>
<dbReference type="EMBL" id="QJKJ01004017">
    <property type="protein sequence ID" value="RDX95905.1"/>
    <property type="molecule type" value="Genomic_DNA"/>
</dbReference>
<dbReference type="GO" id="GO:0000911">
    <property type="term" value="P:cytokinesis by cell plate formation"/>
    <property type="evidence" value="ECO:0007669"/>
    <property type="project" value="TreeGrafter"/>
</dbReference>